<protein>
    <recommendedName>
        <fullName evidence="2">phosphomevalonate kinase</fullName>
        <ecNumber evidence="2">2.7.4.2</ecNumber>
    </recommendedName>
</protein>
<dbReference type="GO" id="GO:0019287">
    <property type="term" value="P:isopentenyl diphosphate biosynthetic process, mevalonate pathway"/>
    <property type="evidence" value="ECO:0007669"/>
    <property type="project" value="UniProtKB-UniPathway"/>
</dbReference>
<comment type="caution">
    <text evidence="9">The sequence shown here is derived from an EMBL/GenBank/DDBJ whole genome shotgun (WGS) entry which is preliminary data.</text>
</comment>
<comment type="pathway">
    <text evidence="1">Isoprenoid biosynthesis; isopentenyl diphosphate biosynthesis via mevalonate pathway; isopentenyl diphosphate from (R)-mevalonate: step 2/3.</text>
</comment>
<dbReference type="InterPro" id="IPR006204">
    <property type="entry name" value="GHMP_kinase_N_dom"/>
</dbReference>
<keyword evidence="5 9" id="KW-0418">Kinase</keyword>
<dbReference type="PATRIC" id="fig|1449336.4.peg.1220"/>
<reference evidence="9 10" key="1">
    <citation type="journal article" date="2015" name="Genome Announc.">
        <title>Expanding the biotechnology potential of lactobacilli through comparative genomics of 213 strains and associated genera.</title>
        <authorList>
            <person name="Sun Z."/>
            <person name="Harris H.M."/>
            <person name="McCann A."/>
            <person name="Guo C."/>
            <person name="Argimon S."/>
            <person name="Zhang W."/>
            <person name="Yang X."/>
            <person name="Jeffery I.B."/>
            <person name="Cooney J.C."/>
            <person name="Kagawa T.F."/>
            <person name="Liu W."/>
            <person name="Song Y."/>
            <person name="Salvetti E."/>
            <person name="Wrobel A."/>
            <person name="Rasinkangas P."/>
            <person name="Parkhill J."/>
            <person name="Rea M.C."/>
            <person name="O'Sullivan O."/>
            <person name="Ritari J."/>
            <person name="Douillard F.P."/>
            <person name="Paul Ross R."/>
            <person name="Yang R."/>
            <person name="Briner A.E."/>
            <person name="Felis G.E."/>
            <person name="de Vos W.M."/>
            <person name="Barrangou R."/>
            <person name="Klaenhammer T.R."/>
            <person name="Caufield P.W."/>
            <person name="Cui Y."/>
            <person name="Zhang H."/>
            <person name="O'Toole P.W."/>
        </authorList>
    </citation>
    <scope>NUCLEOTIDE SEQUENCE [LARGE SCALE GENOMIC DNA]</scope>
    <source>
        <strain evidence="9 10">DSM 20623</strain>
    </source>
</reference>
<dbReference type="RefSeq" id="WP_034568281.1">
    <property type="nucleotide sequence ID" value="NZ_JQBS01000001.1"/>
</dbReference>
<dbReference type="eggNOG" id="COG1577">
    <property type="taxonomic scope" value="Bacteria"/>
</dbReference>
<dbReference type="Pfam" id="PF00288">
    <property type="entry name" value="GHMP_kinases_N"/>
    <property type="match status" value="1"/>
</dbReference>
<dbReference type="InterPro" id="IPR005917">
    <property type="entry name" value="Pmev_kinase_bact"/>
</dbReference>
<dbReference type="InterPro" id="IPR014721">
    <property type="entry name" value="Ribsml_uS5_D2-typ_fold_subgr"/>
</dbReference>
<dbReference type="GeneID" id="89589696"/>
<evidence type="ECO:0000259" key="7">
    <source>
        <dbReference type="Pfam" id="PF00288"/>
    </source>
</evidence>
<feature type="domain" description="GHMP kinase N-terminal" evidence="7">
    <location>
        <begin position="78"/>
        <end position="171"/>
    </location>
</feature>
<sequence length="362" mass="39780">MIEASAPGKLYIAGEYAVVEAGHPAIIVAVDQFITVRLTHAENYGSIRSFQYGELPILWTRQNGELVLDKRENPFHYILEAMNLTERFAKEQGKELSFYELTVTSELDNSNGKKYGLGSSGAVTVATVKALSKYYELNLSKEQIFKIAALAHLFVQGNGSCGDIAASVYGGWIAFKTFDRDWVLAKEKELSLSELLKLDWPSLSILPLTPPRDLRLIIGWTGSPASTSNLVDKVNDQRKLDVTAYETFLKNSTNCVNAIIEAFQNGDIEIIQKQIRVNRQLLLSMSAKTNVIIETPALKKLCDLAETFNGAAKSSGAGGGDCGIVVFQQKEGLLPLVTAWEEVGITTLPLHVFTEKNGTSKK</sequence>
<dbReference type="PRINTS" id="PR00959">
    <property type="entry name" value="MEVGALKINASE"/>
</dbReference>
<dbReference type="Gene3D" id="3.30.230.10">
    <property type="match status" value="1"/>
</dbReference>
<dbReference type="EC" id="2.7.4.2" evidence="2"/>
<gene>
    <name evidence="9" type="ORF">IV74_GL001194</name>
</gene>
<proteinExistence type="predicted"/>
<evidence type="ECO:0000256" key="1">
    <source>
        <dbReference type="ARBA" id="ARBA00005017"/>
    </source>
</evidence>
<dbReference type="NCBIfam" id="TIGR01220">
    <property type="entry name" value="Pmev_kin_Gr_pos"/>
    <property type="match status" value="1"/>
</dbReference>
<keyword evidence="3" id="KW-0808">Transferase</keyword>
<evidence type="ECO:0000256" key="5">
    <source>
        <dbReference type="ARBA" id="ARBA00022777"/>
    </source>
</evidence>
<dbReference type="PANTHER" id="PTHR31814:SF2">
    <property type="entry name" value="PHOSPHOMEVALONATE KINASE"/>
    <property type="match status" value="1"/>
</dbReference>
<keyword evidence="6" id="KW-0067">ATP-binding</keyword>
<feature type="domain" description="GHMP kinase C-terminal" evidence="8">
    <location>
        <begin position="259"/>
        <end position="332"/>
    </location>
</feature>
<dbReference type="InterPro" id="IPR020568">
    <property type="entry name" value="Ribosomal_Su5_D2-typ_SF"/>
</dbReference>
<dbReference type="Proteomes" id="UP000051658">
    <property type="component" value="Unassembled WGS sequence"/>
</dbReference>
<evidence type="ECO:0000256" key="3">
    <source>
        <dbReference type="ARBA" id="ARBA00022679"/>
    </source>
</evidence>
<dbReference type="EMBL" id="JQBS01000001">
    <property type="protein sequence ID" value="KRN57937.1"/>
    <property type="molecule type" value="Genomic_DNA"/>
</dbReference>
<dbReference type="Pfam" id="PF08544">
    <property type="entry name" value="GHMP_kinases_C"/>
    <property type="match status" value="1"/>
</dbReference>
<accession>A0A0R2HYU3</accession>
<dbReference type="AlphaFoldDB" id="A0A0R2HYU3"/>
<dbReference type="GO" id="GO:0004631">
    <property type="term" value="F:phosphomevalonate kinase activity"/>
    <property type="evidence" value="ECO:0007669"/>
    <property type="project" value="UniProtKB-EC"/>
</dbReference>
<dbReference type="GO" id="GO:0005524">
    <property type="term" value="F:ATP binding"/>
    <property type="evidence" value="ECO:0007669"/>
    <property type="project" value="UniProtKB-KW"/>
</dbReference>
<evidence type="ECO:0000256" key="4">
    <source>
        <dbReference type="ARBA" id="ARBA00022741"/>
    </source>
</evidence>
<dbReference type="InterPro" id="IPR035102">
    <property type="entry name" value="Phosphomevalonate_kinase"/>
</dbReference>
<dbReference type="UniPathway" id="UPA00057">
    <property type="reaction ID" value="UER00099"/>
</dbReference>
<evidence type="ECO:0000256" key="2">
    <source>
        <dbReference type="ARBA" id="ARBA00012958"/>
    </source>
</evidence>
<keyword evidence="4" id="KW-0547">Nucleotide-binding</keyword>
<dbReference type="Gene3D" id="3.30.70.890">
    <property type="entry name" value="GHMP kinase, C-terminal domain"/>
    <property type="match status" value="1"/>
</dbReference>
<evidence type="ECO:0000259" key="8">
    <source>
        <dbReference type="Pfam" id="PF08544"/>
    </source>
</evidence>
<name>A0A0R2HYU3_CARDV</name>
<dbReference type="InterPro" id="IPR036554">
    <property type="entry name" value="GHMP_kinase_C_sf"/>
</dbReference>
<dbReference type="SUPFAM" id="SSF54211">
    <property type="entry name" value="Ribosomal protein S5 domain 2-like"/>
    <property type="match status" value="1"/>
</dbReference>
<keyword evidence="10" id="KW-1185">Reference proteome</keyword>
<evidence type="ECO:0000313" key="9">
    <source>
        <dbReference type="EMBL" id="KRN57937.1"/>
    </source>
</evidence>
<dbReference type="SUPFAM" id="SSF55060">
    <property type="entry name" value="GHMP Kinase, C-terminal domain"/>
    <property type="match status" value="1"/>
</dbReference>
<dbReference type="InterPro" id="IPR013750">
    <property type="entry name" value="GHMP_kinase_C_dom"/>
</dbReference>
<organism evidence="9 10">
    <name type="scientific">Carnobacterium divergens DSM 20623</name>
    <dbReference type="NCBI Taxonomy" id="1449336"/>
    <lineage>
        <taxon>Bacteria</taxon>
        <taxon>Bacillati</taxon>
        <taxon>Bacillota</taxon>
        <taxon>Bacilli</taxon>
        <taxon>Lactobacillales</taxon>
        <taxon>Carnobacteriaceae</taxon>
        <taxon>Carnobacterium</taxon>
    </lineage>
</organism>
<evidence type="ECO:0000313" key="10">
    <source>
        <dbReference type="Proteomes" id="UP000051658"/>
    </source>
</evidence>
<dbReference type="PANTHER" id="PTHR31814">
    <property type="match status" value="1"/>
</dbReference>
<evidence type="ECO:0000256" key="6">
    <source>
        <dbReference type="ARBA" id="ARBA00022840"/>
    </source>
</evidence>